<proteinExistence type="predicted"/>
<gene>
    <name evidence="4" type="ORF">HNR67_008310</name>
</gene>
<evidence type="ECO:0000259" key="3">
    <source>
        <dbReference type="Pfam" id="PF20434"/>
    </source>
</evidence>
<dbReference type="InterPro" id="IPR029058">
    <property type="entry name" value="AB_hydrolase_fold"/>
</dbReference>
<dbReference type="AlphaFoldDB" id="A0A7W7FYC2"/>
<dbReference type="RefSeq" id="WP_185009296.1">
    <property type="nucleotide sequence ID" value="NZ_BAAAUI010000037.1"/>
</dbReference>
<keyword evidence="2" id="KW-1133">Transmembrane helix</keyword>
<keyword evidence="1" id="KW-0378">Hydrolase</keyword>
<dbReference type="EMBL" id="JACHMH010000001">
    <property type="protein sequence ID" value="MBB4682192.1"/>
    <property type="molecule type" value="Genomic_DNA"/>
</dbReference>
<feature type="domain" description="BD-FAE-like" evidence="3">
    <location>
        <begin position="150"/>
        <end position="356"/>
    </location>
</feature>
<dbReference type="Gene3D" id="3.40.50.1820">
    <property type="entry name" value="alpha/beta hydrolase"/>
    <property type="match status" value="1"/>
</dbReference>
<dbReference type="PANTHER" id="PTHR48081">
    <property type="entry name" value="AB HYDROLASE SUPERFAMILY PROTEIN C4A8.06C"/>
    <property type="match status" value="1"/>
</dbReference>
<feature type="transmembrane region" description="Helical" evidence="2">
    <location>
        <begin position="54"/>
        <end position="74"/>
    </location>
</feature>
<dbReference type="InterPro" id="IPR049492">
    <property type="entry name" value="BD-FAE-like_dom"/>
</dbReference>
<dbReference type="SUPFAM" id="SSF53474">
    <property type="entry name" value="alpha/beta-Hydrolases"/>
    <property type="match status" value="1"/>
</dbReference>
<dbReference type="InterPro" id="IPR050300">
    <property type="entry name" value="GDXG_lipolytic_enzyme"/>
</dbReference>
<comment type="caution">
    <text evidence="4">The sequence shown here is derived from an EMBL/GenBank/DDBJ whole genome shotgun (WGS) entry which is preliminary data.</text>
</comment>
<accession>A0A7W7FYC2</accession>
<sequence length="399" mass="42758">MPDENPQPAKVSPRRRGWFLPTVAILFLLLALAAGWLMFFDSQPMFLPATLLRAYPLHVLLLSLLALVVLGFALRRHRWPAATAAGLAVALSAATGLVPMAAAGDTAAAAGVQVRLGEYLANAASANFGKPDPARTVRYATPGGHGLDMDIWPSEDANSRKAVLLIHGGGWSGGNRGMTPEWNRLLTRQGFTVFDIEYRMAGDVPPGTAWQATVSDSKCALAWITANAAKYRIDPDRISVFGQSAGGHLALMTAYTSGTDAFKPSCDLPEGRIRSAVDFYGPYDLIAFATGPDGTDAGRSILNTVLGGSAAEQTERYRTFSPSSYVRAGLPPTLILQGERDFLVPQSQSRLLDEALGKAGVPHRAHFLPYTDHAFDVGWGSYQTQLARSAVTDFLAERG</sequence>
<organism evidence="4 5">
    <name type="scientific">Crossiella cryophila</name>
    <dbReference type="NCBI Taxonomy" id="43355"/>
    <lineage>
        <taxon>Bacteria</taxon>
        <taxon>Bacillati</taxon>
        <taxon>Actinomycetota</taxon>
        <taxon>Actinomycetes</taxon>
        <taxon>Pseudonocardiales</taxon>
        <taxon>Pseudonocardiaceae</taxon>
        <taxon>Crossiella</taxon>
    </lineage>
</organism>
<feature type="transmembrane region" description="Helical" evidence="2">
    <location>
        <begin position="81"/>
        <end position="102"/>
    </location>
</feature>
<keyword evidence="5" id="KW-1185">Reference proteome</keyword>
<protein>
    <submittedName>
        <fullName evidence="4">Acetyl esterase/lipase</fullName>
    </submittedName>
</protein>
<evidence type="ECO:0000256" key="1">
    <source>
        <dbReference type="ARBA" id="ARBA00022801"/>
    </source>
</evidence>
<reference evidence="4 5" key="1">
    <citation type="submission" date="2020-08" db="EMBL/GenBank/DDBJ databases">
        <title>Sequencing the genomes of 1000 actinobacteria strains.</title>
        <authorList>
            <person name="Klenk H.-P."/>
        </authorList>
    </citation>
    <scope>NUCLEOTIDE SEQUENCE [LARGE SCALE GENOMIC DNA]</scope>
    <source>
        <strain evidence="4 5">DSM 44230</strain>
    </source>
</reference>
<dbReference type="Proteomes" id="UP000533598">
    <property type="component" value="Unassembled WGS sequence"/>
</dbReference>
<evidence type="ECO:0000313" key="4">
    <source>
        <dbReference type="EMBL" id="MBB4682192.1"/>
    </source>
</evidence>
<evidence type="ECO:0000256" key="2">
    <source>
        <dbReference type="SAM" id="Phobius"/>
    </source>
</evidence>
<keyword evidence="2" id="KW-0812">Transmembrane</keyword>
<evidence type="ECO:0000313" key="5">
    <source>
        <dbReference type="Proteomes" id="UP000533598"/>
    </source>
</evidence>
<dbReference type="GO" id="GO:0016787">
    <property type="term" value="F:hydrolase activity"/>
    <property type="evidence" value="ECO:0007669"/>
    <property type="project" value="UniProtKB-KW"/>
</dbReference>
<name>A0A7W7FYC2_9PSEU</name>
<feature type="transmembrane region" description="Helical" evidence="2">
    <location>
        <begin position="18"/>
        <end position="39"/>
    </location>
</feature>
<dbReference type="PANTHER" id="PTHR48081:SF13">
    <property type="entry name" value="ALPHA_BETA HYDROLASE"/>
    <property type="match status" value="1"/>
</dbReference>
<dbReference type="Pfam" id="PF20434">
    <property type="entry name" value="BD-FAE"/>
    <property type="match status" value="1"/>
</dbReference>
<keyword evidence="2" id="KW-0472">Membrane</keyword>